<reference evidence="4" key="1">
    <citation type="submission" date="2022-05" db="EMBL/GenBank/DDBJ databases">
        <title>The Musa troglodytarum L. genome provides insights into the mechanism of non-climacteric behaviour and enrichment of carotenoids.</title>
        <authorList>
            <person name="Wang J."/>
        </authorList>
    </citation>
    <scope>NUCLEOTIDE SEQUENCE</scope>
    <source>
        <tissue evidence="4">Leaf</tissue>
    </source>
</reference>
<protein>
    <submittedName>
        <fullName evidence="4">GPI-GlcNAc transferase complex, PIG-H component</fullName>
    </submittedName>
</protein>
<dbReference type="OrthoDB" id="6256716at2759"/>
<evidence type="ECO:0000313" key="4">
    <source>
        <dbReference type="EMBL" id="URE10392.1"/>
    </source>
</evidence>
<keyword evidence="5" id="KW-1185">Reference proteome</keyword>
<dbReference type="PANTHER" id="PTHR15231">
    <property type="entry name" value="PHOSPHATIDYLINOSITOL N-ACETYLGLUCOSAMINYLTRANSFERASE SUBUNIT H"/>
    <property type="match status" value="1"/>
</dbReference>
<dbReference type="InterPro" id="IPR044215">
    <property type="entry name" value="PIG-H"/>
</dbReference>
<evidence type="ECO:0000256" key="1">
    <source>
        <dbReference type="ARBA" id="ARBA00004687"/>
    </source>
</evidence>
<evidence type="ECO:0000259" key="3">
    <source>
        <dbReference type="Pfam" id="PF10181"/>
    </source>
</evidence>
<accession>A0A9E7GDS8</accession>
<comment type="similarity">
    <text evidence="2">Belongs to the PIGH family.</text>
</comment>
<evidence type="ECO:0000256" key="2">
    <source>
        <dbReference type="ARBA" id="ARBA00009610"/>
    </source>
</evidence>
<organism evidence="4 5">
    <name type="scientific">Musa troglodytarum</name>
    <name type="common">fe'i banana</name>
    <dbReference type="NCBI Taxonomy" id="320322"/>
    <lineage>
        <taxon>Eukaryota</taxon>
        <taxon>Viridiplantae</taxon>
        <taxon>Streptophyta</taxon>
        <taxon>Embryophyta</taxon>
        <taxon>Tracheophyta</taxon>
        <taxon>Spermatophyta</taxon>
        <taxon>Magnoliopsida</taxon>
        <taxon>Liliopsida</taxon>
        <taxon>Zingiberales</taxon>
        <taxon>Musaceae</taxon>
        <taxon>Musa</taxon>
    </lineage>
</organism>
<dbReference type="Proteomes" id="UP001055439">
    <property type="component" value="Chromosome 6"/>
</dbReference>
<dbReference type="EMBL" id="CP097508">
    <property type="protein sequence ID" value="URE10392.1"/>
    <property type="molecule type" value="Genomic_DNA"/>
</dbReference>
<feature type="domain" description="Phosphatidylinositol N-acetylglucosaminyltransferase subunit H conserved" evidence="3">
    <location>
        <begin position="119"/>
        <end position="182"/>
    </location>
</feature>
<comment type="pathway">
    <text evidence="1">Glycolipid biosynthesis; glycosylphosphatidylinositol-anchor biosynthesis.</text>
</comment>
<dbReference type="InterPro" id="IPR019328">
    <property type="entry name" value="PIGH-H_dom"/>
</dbReference>
<gene>
    <name evidence="4" type="ORF">MUK42_35892</name>
</gene>
<dbReference type="Pfam" id="PF10181">
    <property type="entry name" value="PIG-H"/>
    <property type="match status" value="1"/>
</dbReference>
<sequence length="209" mass="23589">MNQLRLQVILRLDQTNKHKKGLPLVVICSYDASRCSSMAHRVQAIRALIQSEGFFETRHMIQSSVEPSGGLPSERFNPISSPMEQSTAFQELCISSIWSILVCFSLAKVLHHKPVKKESVVIMPAFGVQLETHYWSGRVIRRFVPISKILKPVLNECVTPVTCHWSLALILRDEDELTLVFQKLQPPVRMLVPVWKALCAATATEISTI</sequence>
<dbReference type="PANTHER" id="PTHR15231:SF1">
    <property type="entry name" value="PHOSPHATIDYLINOSITOL N-ACETYLGLUCOSAMINYLTRANSFERASE SUBUNIT H"/>
    <property type="match status" value="1"/>
</dbReference>
<proteinExistence type="inferred from homology"/>
<keyword evidence="4" id="KW-0808">Transferase</keyword>
<evidence type="ECO:0000313" key="5">
    <source>
        <dbReference type="Proteomes" id="UP001055439"/>
    </source>
</evidence>
<dbReference type="GO" id="GO:0016740">
    <property type="term" value="F:transferase activity"/>
    <property type="evidence" value="ECO:0007669"/>
    <property type="project" value="UniProtKB-KW"/>
</dbReference>
<name>A0A9E7GDS8_9LILI</name>
<dbReference type="GO" id="GO:0006506">
    <property type="term" value="P:GPI anchor biosynthetic process"/>
    <property type="evidence" value="ECO:0007669"/>
    <property type="project" value="InterPro"/>
</dbReference>
<dbReference type="AlphaFoldDB" id="A0A9E7GDS8"/>
<dbReference type="GO" id="GO:0000506">
    <property type="term" value="C:glycosylphosphatidylinositol-N-acetylglucosaminyltransferase (GPI-GnT) complex"/>
    <property type="evidence" value="ECO:0007669"/>
    <property type="project" value="InterPro"/>
</dbReference>